<comment type="catalytic activity">
    <reaction evidence="6">
        <text>L-lysyl-tRNA(Lys) + a 1,2-diacyl-sn-glycero-3-phospho-(1'-sn-glycerol) = a 1,2-diacyl-sn-glycero-3-phospho-1'-(3'-O-L-lysyl)-sn-glycerol + tRNA(Lys)</text>
        <dbReference type="Rhea" id="RHEA:10668"/>
        <dbReference type="Rhea" id="RHEA-COMP:9696"/>
        <dbReference type="Rhea" id="RHEA-COMP:9697"/>
        <dbReference type="ChEBI" id="CHEBI:64716"/>
        <dbReference type="ChEBI" id="CHEBI:75792"/>
        <dbReference type="ChEBI" id="CHEBI:78442"/>
        <dbReference type="ChEBI" id="CHEBI:78529"/>
        <dbReference type="EC" id="2.3.2.3"/>
    </reaction>
</comment>
<dbReference type="NCBIfam" id="TIGR00374">
    <property type="entry name" value="flippase-like domain"/>
    <property type="match status" value="1"/>
</dbReference>
<dbReference type="eggNOG" id="COG0392">
    <property type="taxonomic scope" value="Bacteria"/>
</dbReference>
<dbReference type="PANTHER" id="PTHR37693">
    <property type="entry name" value="PHOSPHATIDYLGLYCEROL LYSYLTRANSFERASE"/>
    <property type="match status" value="1"/>
</dbReference>
<feature type="transmembrane region" description="Helical" evidence="6">
    <location>
        <begin position="86"/>
        <end position="106"/>
    </location>
</feature>
<dbReference type="GO" id="GO:0005886">
    <property type="term" value="C:plasma membrane"/>
    <property type="evidence" value="ECO:0007669"/>
    <property type="project" value="UniProtKB-SubCell"/>
</dbReference>
<organism evidence="7 8">
    <name type="scientific">Dethiobacter alkaliphilus AHT 1</name>
    <dbReference type="NCBI Taxonomy" id="555088"/>
    <lineage>
        <taxon>Bacteria</taxon>
        <taxon>Bacillati</taxon>
        <taxon>Bacillota</taxon>
        <taxon>Dethiobacteria</taxon>
        <taxon>Dethiobacterales</taxon>
        <taxon>Dethiobacteraceae</taxon>
        <taxon>Dethiobacter</taxon>
    </lineage>
</organism>
<dbReference type="EC" id="2.3.2.3" evidence="6"/>
<dbReference type="GO" id="GO:0050071">
    <property type="term" value="F:phosphatidylglycerol lysyltransferase activity"/>
    <property type="evidence" value="ECO:0007669"/>
    <property type="project" value="UniProtKB-EC"/>
</dbReference>
<evidence type="ECO:0000313" key="8">
    <source>
        <dbReference type="Proteomes" id="UP000006443"/>
    </source>
</evidence>
<evidence type="ECO:0000256" key="2">
    <source>
        <dbReference type="ARBA" id="ARBA00022475"/>
    </source>
</evidence>
<sequence>MPNSMPVSKRGIFVSLALSVGSLALIMFFTVDEKTVESVLRLDPGFLVIATLMVAVLWGVEGLRIKAIAHSLGYTDPLPLRDGTRVYLVTFFFAGITPMAVGEWPAQVYGLCRSGLSAGESTAVSLVRAFLTKSVFVLAAAFLLFVDGRAAQGSGPIFILFRYAFWVMIATTAVYLLLMWRAGLAQSLLQKLQQFRHFQSFYEKRPKVRRFVDNLLNEANHFQDTVGYINKQNGLRFLVPMLLTVLFWGIFYSIAPVLLAGLGVAVDFHTTIAWQVMIMLVIPYVPIPGGSGVAEFGLATLFAAFVPASVLGVFILAWRFFTYYLTLIFGAIFMGGLGKKV</sequence>
<feature type="transmembrane region" description="Helical" evidence="6">
    <location>
        <begin position="46"/>
        <end position="65"/>
    </location>
</feature>
<evidence type="ECO:0000313" key="7">
    <source>
        <dbReference type="EMBL" id="EEG77565.1"/>
    </source>
</evidence>
<feature type="transmembrane region" description="Helical" evidence="6">
    <location>
        <begin position="321"/>
        <end position="338"/>
    </location>
</feature>
<gene>
    <name evidence="6" type="primary">mprF</name>
    <name evidence="7" type="ORF">DealDRAFT_1688</name>
</gene>
<dbReference type="GO" id="GO:0046677">
    <property type="term" value="P:response to antibiotic"/>
    <property type="evidence" value="ECO:0007669"/>
    <property type="project" value="UniProtKB-KW"/>
</dbReference>
<evidence type="ECO:0000256" key="3">
    <source>
        <dbReference type="ARBA" id="ARBA00022692"/>
    </source>
</evidence>
<protein>
    <recommendedName>
        <fullName evidence="6">Phosphatidylglycerol lysyltransferase</fullName>
        <ecNumber evidence="6">2.3.2.3</ecNumber>
    </recommendedName>
    <alternativeName>
        <fullName evidence="6">Lysylphosphatidylglycerol synthase</fullName>
    </alternativeName>
</protein>
<keyword evidence="6" id="KW-0443">Lipid metabolism</keyword>
<dbReference type="Proteomes" id="UP000006443">
    <property type="component" value="Unassembled WGS sequence"/>
</dbReference>
<reference evidence="7 8" key="1">
    <citation type="submission" date="2009-02" db="EMBL/GenBank/DDBJ databases">
        <title>Sequencing of the draft genome and assembly of Dethiobacter alkaliphilus AHT 1.</title>
        <authorList>
            <consortium name="US DOE Joint Genome Institute (JGI-PGF)"/>
            <person name="Lucas S."/>
            <person name="Copeland A."/>
            <person name="Lapidus A."/>
            <person name="Glavina del Rio T."/>
            <person name="Dalin E."/>
            <person name="Tice H."/>
            <person name="Bruce D."/>
            <person name="Goodwin L."/>
            <person name="Pitluck S."/>
            <person name="Larimer F."/>
            <person name="Land M.L."/>
            <person name="Hauser L."/>
            <person name="Muyzer G."/>
        </authorList>
    </citation>
    <scope>NUCLEOTIDE SEQUENCE [LARGE SCALE GENOMIC DNA]</scope>
    <source>
        <strain evidence="7 8">AHT 1</strain>
    </source>
</reference>
<dbReference type="RefSeq" id="WP_008516580.1">
    <property type="nucleotide sequence ID" value="NZ_ACJM01000007.1"/>
</dbReference>
<feature type="transmembrane region" description="Helical" evidence="6">
    <location>
        <begin position="126"/>
        <end position="146"/>
    </location>
</feature>
<dbReference type="PANTHER" id="PTHR37693:SF1">
    <property type="entry name" value="INTEGRAL MEMBRANE PROTEIN"/>
    <property type="match status" value="1"/>
</dbReference>
<feature type="transmembrane region" description="Helical" evidence="6">
    <location>
        <begin position="12"/>
        <end position="31"/>
    </location>
</feature>
<keyword evidence="8" id="KW-1185">Reference proteome</keyword>
<keyword evidence="3 6" id="KW-0812">Transmembrane</keyword>
<evidence type="ECO:0000256" key="4">
    <source>
        <dbReference type="ARBA" id="ARBA00022989"/>
    </source>
</evidence>
<evidence type="ECO:0000256" key="6">
    <source>
        <dbReference type="RuleBase" id="RU363042"/>
    </source>
</evidence>
<keyword evidence="5 6" id="KW-0472">Membrane</keyword>
<evidence type="ECO:0000256" key="1">
    <source>
        <dbReference type="ARBA" id="ARBA00004651"/>
    </source>
</evidence>
<dbReference type="InterPro" id="IPR022791">
    <property type="entry name" value="L-PG_synthase/AglD"/>
</dbReference>
<keyword evidence="6" id="KW-0046">Antibiotic resistance</keyword>
<keyword evidence="6" id="KW-0808">Transferase</keyword>
<keyword evidence="4 6" id="KW-1133">Transmembrane helix</keyword>
<comment type="caution">
    <text evidence="7">The sequence shown here is derived from an EMBL/GenBank/DDBJ whole genome shotgun (WGS) entry which is preliminary data.</text>
</comment>
<dbReference type="EMBL" id="ACJM01000007">
    <property type="protein sequence ID" value="EEG77565.1"/>
    <property type="molecule type" value="Genomic_DNA"/>
</dbReference>
<dbReference type="GO" id="GO:0006629">
    <property type="term" value="P:lipid metabolic process"/>
    <property type="evidence" value="ECO:0007669"/>
    <property type="project" value="UniProtKB-KW"/>
</dbReference>
<comment type="similarity">
    <text evidence="6">Belongs to the LPG synthase family.</text>
</comment>
<name>C0GGD5_DETAL</name>
<comment type="subcellular location">
    <subcellularLocation>
        <location evidence="1 6">Cell membrane</location>
        <topology evidence="1 6">Multi-pass membrane protein</topology>
    </subcellularLocation>
</comment>
<dbReference type="Pfam" id="PF03706">
    <property type="entry name" value="LPG_synthase_TM"/>
    <property type="match status" value="1"/>
</dbReference>
<feature type="transmembrane region" description="Helical" evidence="6">
    <location>
        <begin position="237"/>
        <end position="260"/>
    </location>
</feature>
<evidence type="ECO:0000256" key="5">
    <source>
        <dbReference type="ARBA" id="ARBA00023136"/>
    </source>
</evidence>
<feature type="transmembrane region" description="Helical" evidence="6">
    <location>
        <begin position="158"/>
        <end position="180"/>
    </location>
</feature>
<accession>C0GGD5</accession>
<comment type="function">
    <text evidence="6">Catalyzes the transfer of a lysyl group from L-lysyl-tRNA(Lys) to membrane-bound phosphatidylglycerol (PG), which produces lysylphosphatidylglycerol (LPG), a major component of the bacterial membrane with a positive net charge. LPG synthesis contributes to bacterial virulence as it is involved in the resistance mechanism against cationic antimicrobial peptides (CAMP) produces by the host's immune system (defensins, cathelicidins) and by the competing microorganisms.</text>
</comment>
<dbReference type="AlphaFoldDB" id="C0GGD5"/>
<feature type="transmembrane region" description="Helical" evidence="6">
    <location>
        <begin position="272"/>
        <end position="290"/>
    </location>
</feature>
<proteinExistence type="inferred from homology"/>
<keyword evidence="2" id="KW-1003">Cell membrane</keyword>
<dbReference type="OrthoDB" id="9810654at2"/>
<dbReference type="STRING" id="555088.DealDRAFT_1688"/>